<feature type="domain" description="Deacetylase sirtuin-type" evidence="8">
    <location>
        <begin position="16"/>
        <end position="250"/>
    </location>
</feature>
<evidence type="ECO:0000313" key="10">
    <source>
        <dbReference type="Proteomes" id="UP000008066"/>
    </source>
</evidence>
<dbReference type="GO" id="GO:0005634">
    <property type="term" value="C:nucleus"/>
    <property type="evidence" value="ECO:0007669"/>
    <property type="project" value="TreeGrafter"/>
</dbReference>
<dbReference type="eggNOG" id="KOG2682">
    <property type="taxonomic scope" value="Eukaryota"/>
</dbReference>
<protein>
    <submittedName>
        <fullName evidence="9">Histone deacetylase-like protein</fullName>
    </submittedName>
</protein>
<dbReference type="GO" id="GO:0070403">
    <property type="term" value="F:NAD+ binding"/>
    <property type="evidence" value="ECO:0007669"/>
    <property type="project" value="InterPro"/>
</dbReference>
<dbReference type="InterPro" id="IPR050134">
    <property type="entry name" value="NAD-dep_sirtuin_deacylases"/>
</dbReference>
<evidence type="ECO:0000256" key="7">
    <source>
        <dbReference type="PROSITE-ProRule" id="PRU00236"/>
    </source>
</evidence>
<keyword evidence="4 7" id="KW-0479">Metal-binding</keyword>
<dbReference type="STRING" id="759272.G0RZU2"/>
<feature type="binding site" evidence="7">
    <location>
        <position position="183"/>
    </location>
    <ligand>
        <name>Zn(2+)</name>
        <dbReference type="ChEBI" id="CHEBI:29105"/>
    </ligand>
</feature>
<dbReference type="HOGENOM" id="CLU_023643_7_0_1"/>
<evidence type="ECO:0000256" key="4">
    <source>
        <dbReference type="ARBA" id="ARBA00022723"/>
    </source>
</evidence>
<keyword evidence="6" id="KW-0520">NAD</keyword>
<reference evidence="9 10" key="1">
    <citation type="journal article" date="2011" name="Cell">
        <title>Insight into structure and assembly of the nuclear pore complex by utilizing the genome of a eukaryotic thermophile.</title>
        <authorList>
            <person name="Amlacher S."/>
            <person name="Sarges P."/>
            <person name="Flemming D."/>
            <person name="van Noort V."/>
            <person name="Kunze R."/>
            <person name="Devos D.P."/>
            <person name="Arumugam M."/>
            <person name="Bork P."/>
            <person name="Hurt E."/>
        </authorList>
    </citation>
    <scope>NUCLEOTIDE SEQUENCE [LARGE SCALE GENOMIC DNA]</scope>
    <source>
        <strain evidence="10">DSM 1495 / CBS 144.50 / IMI 039719</strain>
    </source>
</reference>
<proteinExistence type="inferred from homology"/>
<dbReference type="PANTHER" id="PTHR11085">
    <property type="entry name" value="NAD-DEPENDENT PROTEIN DEACYLASE SIRTUIN-5, MITOCHONDRIAL-RELATED"/>
    <property type="match status" value="1"/>
</dbReference>
<dbReference type="PANTHER" id="PTHR11085:SF6">
    <property type="entry name" value="NAD-DEPENDENT PROTEIN DEACETYLASE SIRTUIN-2"/>
    <property type="match status" value="1"/>
</dbReference>
<dbReference type="InterPro" id="IPR003000">
    <property type="entry name" value="Sirtuin"/>
</dbReference>
<dbReference type="Proteomes" id="UP000008066">
    <property type="component" value="Unassembled WGS sequence"/>
</dbReference>
<evidence type="ECO:0000256" key="2">
    <source>
        <dbReference type="ARBA" id="ARBA00006924"/>
    </source>
</evidence>
<accession>G0RZU2</accession>
<keyword evidence="3" id="KW-0808">Transferase</keyword>
<dbReference type="OrthoDB" id="420264at2759"/>
<gene>
    <name evidence="9" type="ORF">CTHT_0004190</name>
</gene>
<feature type="binding site" evidence="7">
    <location>
        <position position="154"/>
    </location>
    <ligand>
        <name>Zn(2+)</name>
        <dbReference type="ChEBI" id="CHEBI:29105"/>
    </ligand>
</feature>
<feature type="binding site" evidence="7">
    <location>
        <position position="178"/>
    </location>
    <ligand>
        <name>Zn(2+)</name>
        <dbReference type="ChEBI" id="CHEBI:29105"/>
    </ligand>
</feature>
<organism evidence="10">
    <name type="scientific">Chaetomium thermophilum (strain DSM 1495 / CBS 144.50 / IMI 039719)</name>
    <name type="common">Thermochaetoides thermophila</name>
    <dbReference type="NCBI Taxonomy" id="759272"/>
    <lineage>
        <taxon>Eukaryota</taxon>
        <taxon>Fungi</taxon>
        <taxon>Dikarya</taxon>
        <taxon>Ascomycota</taxon>
        <taxon>Pezizomycotina</taxon>
        <taxon>Sordariomycetes</taxon>
        <taxon>Sordariomycetidae</taxon>
        <taxon>Sordariales</taxon>
        <taxon>Chaetomiaceae</taxon>
        <taxon>Thermochaetoides</taxon>
    </lineage>
</organism>
<dbReference type="GeneID" id="18254457"/>
<dbReference type="Gene3D" id="3.40.50.1220">
    <property type="entry name" value="TPP-binding domain"/>
    <property type="match status" value="1"/>
</dbReference>
<dbReference type="AlphaFoldDB" id="G0RZU2"/>
<dbReference type="Gene3D" id="3.30.1600.10">
    <property type="entry name" value="SIR2/SIRT2 'Small Domain"/>
    <property type="match status" value="1"/>
</dbReference>
<dbReference type="InterPro" id="IPR026591">
    <property type="entry name" value="Sirtuin_cat_small_dom_sf"/>
</dbReference>
<comment type="cofactor">
    <cofactor evidence="1">
        <name>Zn(2+)</name>
        <dbReference type="ChEBI" id="CHEBI:29105"/>
    </cofactor>
</comment>
<evidence type="ECO:0000256" key="5">
    <source>
        <dbReference type="ARBA" id="ARBA00022833"/>
    </source>
</evidence>
<feature type="binding site" evidence="7">
    <location>
        <position position="157"/>
    </location>
    <ligand>
        <name>Zn(2+)</name>
        <dbReference type="ChEBI" id="CHEBI:29105"/>
    </ligand>
</feature>
<comment type="similarity">
    <text evidence="2">Belongs to the sirtuin family. Class I subfamily.</text>
</comment>
<dbReference type="Pfam" id="PF02146">
    <property type="entry name" value="SIR2"/>
    <property type="match status" value="1"/>
</dbReference>
<dbReference type="OMA" id="EQCKKCR"/>
<evidence type="ECO:0000313" key="9">
    <source>
        <dbReference type="EMBL" id="EGS23720.1"/>
    </source>
</evidence>
<dbReference type="SUPFAM" id="SSF52467">
    <property type="entry name" value="DHS-like NAD/FAD-binding domain"/>
    <property type="match status" value="1"/>
</dbReference>
<evidence type="ECO:0000256" key="6">
    <source>
        <dbReference type="ARBA" id="ARBA00023027"/>
    </source>
</evidence>
<dbReference type="InterPro" id="IPR029035">
    <property type="entry name" value="DHS-like_NAD/FAD-binding_dom"/>
</dbReference>
<name>G0RZU2_CHATD</name>
<evidence type="ECO:0000259" key="8">
    <source>
        <dbReference type="PROSITE" id="PS50305"/>
    </source>
</evidence>
<dbReference type="GO" id="GO:0017136">
    <property type="term" value="F:histone deacetylase activity, NAD-dependent"/>
    <property type="evidence" value="ECO:0007669"/>
    <property type="project" value="TreeGrafter"/>
</dbReference>
<keyword evidence="10" id="KW-1185">Reference proteome</keyword>
<evidence type="ECO:0000256" key="3">
    <source>
        <dbReference type="ARBA" id="ARBA00022679"/>
    </source>
</evidence>
<dbReference type="EMBL" id="GL988032">
    <property type="protein sequence ID" value="EGS23720.1"/>
    <property type="molecule type" value="Genomic_DNA"/>
</dbReference>
<feature type="active site" description="Proton acceptor" evidence="7">
    <location>
        <position position="146"/>
    </location>
</feature>
<sequence length="250" mass="27574">MGQAPSFAIDPDTPPLTLKERSLNAVAEFIKSGRARRIVVMTGAGISTAAGIPDFRSPDTGLYSNLMDLDLPEPEAIFDIEYFRTNPKPFYVLAKELYPGRYHPTISHVFISLLGRKGLLHMLFTQNIDCLERAAGIPPELIVEAHGSFATQRCIVCKAPFDDVKMKEFVSQAKVPHCEEEGCNGLVKPDITFFGEALPRKFYENIDYARTADLVIVMVGNFGSRADDVMLLMDCDKGVRDLANALGVEG</sequence>
<dbReference type="RefSeq" id="XP_006690962.1">
    <property type="nucleotide sequence ID" value="XM_006690899.1"/>
</dbReference>
<dbReference type="GO" id="GO:0046872">
    <property type="term" value="F:metal ion binding"/>
    <property type="evidence" value="ECO:0007669"/>
    <property type="project" value="UniProtKB-KW"/>
</dbReference>
<keyword evidence="5 7" id="KW-0862">Zinc</keyword>
<evidence type="ECO:0000256" key="1">
    <source>
        <dbReference type="ARBA" id="ARBA00001947"/>
    </source>
</evidence>
<dbReference type="InterPro" id="IPR026590">
    <property type="entry name" value="Ssirtuin_cat_dom"/>
</dbReference>
<dbReference type="PROSITE" id="PS50305">
    <property type="entry name" value="SIRTUIN"/>
    <property type="match status" value="1"/>
</dbReference>
<dbReference type="KEGG" id="cthr:CTHT_0004190"/>